<organism evidence="2 3">
    <name type="scientific">Bradyrhizobium ontarionense</name>
    <dbReference type="NCBI Taxonomy" id="2898149"/>
    <lineage>
        <taxon>Bacteria</taxon>
        <taxon>Pseudomonadati</taxon>
        <taxon>Pseudomonadota</taxon>
        <taxon>Alphaproteobacteria</taxon>
        <taxon>Hyphomicrobiales</taxon>
        <taxon>Nitrobacteraceae</taxon>
        <taxon>Bradyrhizobium</taxon>
    </lineage>
</organism>
<evidence type="ECO:0000313" key="3">
    <source>
        <dbReference type="Proteomes" id="UP001431010"/>
    </source>
</evidence>
<dbReference type="Proteomes" id="UP001431010">
    <property type="component" value="Chromosome"/>
</dbReference>
<dbReference type="Gene3D" id="3.40.50.150">
    <property type="entry name" value="Vaccinia Virus protein VP39"/>
    <property type="match status" value="1"/>
</dbReference>
<gene>
    <name evidence="2" type="ORF">LQG66_18130</name>
</gene>
<dbReference type="InterPro" id="IPR029063">
    <property type="entry name" value="SAM-dependent_MTases_sf"/>
</dbReference>
<sequence length="957" mass="105218">MAVAAKTRKKLIEVSIPLEVINRESAREKSIRHGHPSTLHLWWARRPLAACRAVLFAQLVDDPSSCPEEFPTVELQKAERDRLHNLIERLVPWEASTNEVILTEARYEIARSVARGRGEVLPPLGQMKPQAIIEYLQSNAPPVYDPFSGGGSIPLEAQRLGLKATGSDLNPVAVLIGKALIEFPPKFCGRKPVNPEVNELHQWKGAQGLADDVRYYGRWMRAEAERRIGHLYPKAKLKDGKAEATVISWLWARTVPSPDPRAKGTHVPLASSFVLSARPGQEAIVKPVVDRAKMTWVFEIDDKPTKSDLEVAQVGTVDRRGGVCLLTGTPMPFTHIRAEGQAGRMGVRLMAIVAEGSRARIYLPPNDEHINAALVSPPEVPELEQDLPDNPRDFKTPNYGISRWRDLFTPRQLTALATFSDLVKEARGQVLADAKKHWSGAYADDLRRLADGGLGPAAYADAVTTYLAFAVDKVSEGSNTICTWSALPTKLHVVSAFGRQAMPMVWDYAEANPFATSSGNIERMTVLVSKVLDTALIATDVAGAIEPKNASENRFGEGLLISTDPPYYDNIGYADLSDFFYVRLRQTLGDVHPALFRRVLTPKKEELIATPYRHGGRDEAEAFFLNGMKLALRGLAAATESSPVTIYYAFKQSEASEDGITSAGWSTFLQAVTDCGLAIDGTWPVRTERAGGFRNKEANALASSIVLVCRRRETSALTITRADFVRALRRELPEALAEIRRAGVGPTDIQQAAIGPGIGVFTRYANVLNTDGTSMIVKDALRLVNQVREEITSSADADYDSETRFALDWFAAKGFENGKSGDAIVMTNAVNVSLNGMNEAGFFEARGGAARLLKRDELPDDWEPVRAGRATVWEACQHLIKRLSAEDGGIEAAAALYNCLGALAEPAHALARRLYDICEQRQWASEGRFYNRLHQEWDAIEKRAAALAESSSDLFSR</sequence>
<reference evidence="2" key="1">
    <citation type="journal article" date="2024" name="Antonie Van Leeuwenhoek">
        <title>Bradyrhizobium ontarionense sp. nov., a novel bacterial symbiont isolated from Aeschynomene indica (Indian jointvetch), harbours photosynthesis, nitrogen fixation and nitrous oxide (N2O) reductase genes.</title>
        <authorList>
            <person name="Bromfield E.S.P."/>
            <person name="Cloutier S."/>
        </authorList>
    </citation>
    <scope>NUCLEOTIDE SEQUENCE</scope>
    <source>
        <strain evidence="2">A19</strain>
    </source>
</reference>
<name>A0ABY3RN07_9BRAD</name>
<protein>
    <submittedName>
        <fullName evidence="2">DUF1156 domain-containing protein</fullName>
    </submittedName>
</protein>
<feature type="domain" description="DUF1156" evidence="1">
    <location>
        <begin position="16"/>
        <end position="85"/>
    </location>
</feature>
<dbReference type="RefSeq" id="WP_231327537.1">
    <property type="nucleotide sequence ID" value="NZ_CP088156.1"/>
</dbReference>
<keyword evidence="3" id="KW-1185">Reference proteome</keyword>
<dbReference type="EMBL" id="CP088156">
    <property type="protein sequence ID" value="UFZ08088.1"/>
    <property type="molecule type" value="Genomic_DNA"/>
</dbReference>
<accession>A0ABY3RN07</accession>
<evidence type="ECO:0000259" key="1">
    <source>
        <dbReference type="Pfam" id="PF06634"/>
    </source>
</evidence>
<dbReference type="Pfam" id="PF06634">
    <property type="entry name" value="DUF1156"/>
    <property type="match status" value="1"/>
</dbReference>
<proteinExistence type="predicted"/>
<dbReference type="InterPro" id="IPR009537">
    <property type="entry name" value="DUF1156"/>
</dbReference>
<evidence type="ECO:0000313" key="2">
    <source>
        <dbReference type="EMBL" id="UFZ08088.1"/>
    </source>
</evidence>
<dbReference type="SUPFAM" id="SSF53335">
    <property type="entry name" value="S-adenosyl-L-methionine-dependent methyltransferases"/>
    <property type="match status" value="2"/>
</dbReference>